<evidence type="ECO:0000256" key="1">
    <source>
        <dbReference type="ARBA" id="ARBA00022741"/>
    </source>
</evidence>
<dbReference type="AlphaFoldDB" id="A0A9X2XWM7"/>
<organism evidence="8 9">
    <name type="scientific">Paraflavisolibacter caeni</name>
    <dbReference type="NCBI Taxonomy" id="2982496"/>
    <lineage>
        <taxon>Bacteria</taxon>
        <taxon>Pseudomonadati</taxon>
        <taxon>Bacteroidota</taxon>
        <taxon>Chitinophagia</taxon>
        <taxon>Chitinophagales</taxon>
        <taxon>Chitinophagaceae</taxon>
        <taxon>Paraflavisolibacter</taxon>
    </lineage>
</organism>
<feature type="domain" description="UvrD-like helicase ATP-binding" evidence="7">
    <location>
        <begin position="20"/>
        <end position="326"/>
    </location>
</feature>
<dbReference type="RefSeq" id="WP_279297865.1">
    <property type="nucleotide sequence ID" value="NZ_JAOTIF010000012.1"/>
</dbReference>
<accession>A0A9X2XWM7</accession>
<keyword evidence="3 6" id="KW-0347">Helicase</keyword>
<dbReference type="GO" id="GO:0003677">
    <property type="term" value="F:DNA binding"/>
    <property type="evidence" value="ECO:0007669"/>
    <property type="project" value="InterPro"/>
</dbReference>
<dbReference type="SUPFAM" id="SSF52540">
    <property type="entry name" value="P-loop containing nucleoside triphosphate hydrolases"/>
    <property type="match status" value="1"/>
</dbReference>
<dbReference type="InterPro" id="IPR027417">
    <property type="entry name" value="P-loop_NTPase"/>
</dbReference>
<evidence type="ECO:0000259" key="7">
    <source>
        <dbReference type="PROSITE" id="PS51198"/>
    </source>
</evidence>
<protein>
    <recommendedName>
        <fullName evidence="5">DNA 3'-5' helicase II</fullName>
    </recommendedName>
</protein>
<comment type="caution">
    <text evidence="8">The sequence shown here is derived from an EMBL/GenBank/DDBJ whole genome shotgun (WGS) entry which is preliminary data.</text>
</comment>
<dbReference type="GO" id="GO:0016787">
    <property type="term" value="F:hydrolase activity"/>
    <property type="evidence" value="ECO:0007669"/>
    <property type="project" value="UniProtKB-UniRule"/>
</dbReference>
<sequence>MLVVTDEQIHTAENILFGKTGVFDDDRKTFIREWHTCDLQAVPGSGKTTALLAKLLILEAQLPLKEGGNVLVISHTNAAVEEIRHIIAKHCPRLFAEPHFIGTIQSFVDRFLAVPYYVHKFKKRPVRIDDEVYQEYQEHHKPSRSFQHWLNNRTDKEKILFKSRLLDQDTIGYAFTSDEFPLKNKNASSYLELLRIKKDCLENGILCFEDAYLLGFEYMQSIPSIKSIIQKRFRYVFVDEMQDMDSHQYDIIEQLFGDPTCLSQIQRIGDRNQSIFNDESKLSDPWVPRSSILQLNGSHRLHPQVAAVVQNLALHPIAVNGLRRTPQGMPIDIKPHLLVYKDSNKHLVINQYAQLIKRFNESGHIPQSDKNVYKAICWTTKKEEGRVRINDFHQSYSKEAEKPQINYPSLESYLHLCNQESFASIRKNILNSFLRVLRIAGVKHSSGQVFTKRTLLKFLQNTNPDTYKELKLKLYQWCCLILNRDHASALTQIKAFLTNFISLWPGKSLIGARPFLNAVCPLSVKPATTEAKAKSPNHCCPHGIPIEVTTVHAVKGQTHTATLYLESFYQKSIKKTGNYESERLAPQLKGIALASDAHEYIKQSMKMAYVGFSRPTHLLCFAVHESRYQSHLKELNSESWEVVYVEPVS</sequence>
<keyword evidence="1 6" id="KW-0547">Nucleotide-binding</keyword>
<feature type="binding site" evidence="6">
    <location>
        <begin position="41"/>
        <end position="48"/>
    </location>
    <ligand>
        <name>ATP</name>
        <dbReference type="ChEBI" id="CHEBI:30616"/>
    </ligand>
</feature>
<dbReference type="GO" id="GO:0043138">
    <property type="term" value="F:3'-5' DNA helicase activity"/>
    <property type="evidence" value="ECO:0007669"/>
    <property type="project" value="TreeGrafter"/>
</dbReference>
<dbReference type="Pfam" id="PF00580">
    <property type="entry name" value="UvrD-helicase"/>
    <property type="match status" value="1"/>
</dbReference>
<dbReference type="GO" id="GO:0005524">
    <property type="term" value="F:ATP binding"/>
    <property type="evidence" value="ECO:0007669"/>
    <property type="project" value="UniProtKB-UniRule"/>
</dbReference>
<evidence type="ECO:0000256" key="5">
    <source>
        <dbReference type="ARBA" id="ARBA00034923"/>
    </source>
</evidence>
<dbReference type="Proteomes" id="UP001155483">
    <property type="component" value="Unassembled WGS sequence"/>
</dbReference>
<dbReference type="EMBL" id="JAOTIF010000012">
    <property type="protein sequence ID" value="MCU7550425.1"/>
    <property type="molecule type" value="Genomic_DNA"/>
</dbReference>
<dbReference type="GO" id="GO:0000725">
    <property type="term" value="P:recombinational repair"/>
    <property type="evidence" value="ECO:0007669"/>
    <property type="project" value="TreeGrafter"/>
</dbReference>
<dbReference type="InterPro" id="IPR014016">
    <property type="entry name" value="UvrD-like_ATP-bd"/>
</dbReference>
<dbReference type="PANTHER" id="PTHR11070">
    <property type="entry name" value="UVRD / RECB / PCRA DNA HELICASE FAMILY MEMBER"/>
    <property type="match status" value="1"/>
</dbReference>
<dbReference type="Gene3D" id="3.40.50.300">
    <property type="entry name" value="P-loop containing nucleotide triphosphate hydrolases"/>
    <property type="match status" value="1"/>
</dbReference>
<reference evidence="8" key="1">
    <citation type="submission" date="2022-09" db="EMBL/GenBank/DDBJ databases">
        <authorList>
            <person name="Yuan C."/>
            <person name="Ke Z."/>
        </authorList>
    </citation>
    <scope>NUCLEOTIDE SEQUENCE</scope>
    <source>
        <strain evidence="8">LB-8</strain>
    </source>
</reference>
<reference evidence="8" key="2">
    <citation type="submission" date="2023-04" db="EMBL/GenBank/DDBJ databases">
        <title>Paracnuella aquatica gen. nov., sp. nov., a member of the family Chitinophagaceae isolated from a hot spring.</title>
        <authorList>
            <person name="Wang C."/>
        </authorList>
    </citation>
    <scope>NUCLEOTIDE SEQUENCE</scope>
    <source>
        <strain evidence="8">LB-8</strain>
    </source>
</reference>
<dbReference type="PROSITE" id="PS51198">
    <property type="entry name" value="UVRD_HELICASE_ATP_BIND"/>
    <property type="match status" value="1"/>
</dbReference>
<proteinExistence type="predicted"/>
<evidence type="ECO:0000256" key="4">
    <source>
        <dbReference type="ARBA" id="ARBA00022840"/>
    </source>
</evidence>
<keyword evidence="9" id="KW-1185">Reference proteome</keyword>
<keyword evidence="4 6" id="KW-0067">ATP-binding</keyword>
<evidence type="ECO:0000256" key="6">
    <source>
        <dbReference type="PROSITE-ProRule" id="PRU00560"/>
    </source>
</evidence>
<gene>
    <name evidence="8" type="ORF">OCK74_14990</name>
</gene>
<evidence type="ECO:0000256" key="3">
    <source>
        <dbReference type="ARBA" id="ARBA00022806"/>
    </source>
</evidence>
<evidence type="ECO:0000256" key="2">
    <source>
        <dbReference type="ARBA" id="ARBA00022801"/>
    </source>
</evidence>
<dbReference type="InterPro" id="IPR000212">
    <property type="entry name" value="DNA_helicase_UvrD/REP"/>
</dbReference>
<dbReference type="PANTHER" id="PTHR11070:SF2">
    <property type="entry name" value="ATP-DEPENDENT DNA HELICASE SRS2"/>
    <property type="match status" value="1"/>
</dbReference>
<keyword evidence="2 6" id="KW-0378">Hydrolase</keyword>
<evidence type="ECO:0000313" key="8">
    <source>
        <dbReference type="EMBL" id="MCU7550425.1"/>
    </source>
</evidence>
<evidence type="ECO:0000313" key="9">
    <source>
        <dbReference type="Proteomes" id="UP001155483"/>
    </source>
</evidence>
<name>A0A9X2XWM7_9BACT</name>